<comment type="caution">
    <text evidence="2">The sequence shown here is derived from an EMBL/GenBank/DDBJ whole genome shotgun (WGS) entry which is preliminary data.</text>
</comment>
<keyword evidence="4" id="KW-1185">Reference proteome</keyword>
<evidence type="ECO:0000256" key="1">
    <source>
        <dbReference type="ARBA" id="ARBA00022737"/>
    </source>
</evidence>
<gene>
    <name evidence="2" type="ORF">C1SCF055_LOCUS27661</name>
</gene>
<dbReference type="Pfam" id="PF13812">
    <property type="entry name" value="PPR_3"/>
    <property type="match status" value="1"/>
</dbReference>
<dbReference type="EMBL" id="CAMXCT010002972">
    <property type="protein sequence ID" value="CAI4001633.1"/>
    <property type="molecule type" value="Genomic_DNA"/>
</dbReference>
<sequence length="651" mass="70584">MAEPAKNARRPCKAQPAGRHLAAATVQISRLGRELRWQEAIACLEELERSEAEPDAILRNAVMSACEKASRWIQAIQLMDLGRRAGYTPDAFAYTSCITGCGRPSSRPHRTLTRRRFSSSKKRKHGPVPSVVTCNAALGAVGRAKRWDLSMKLLRKMCGPDRHGLPAANVVTFNTAATTTIEAACWPIAVWLCAMLQMEGLQPDEVTKNIEISACQAASNWKLAVDLASRSPGVVAATTAIDACASNSCWESALALLFSGIEPNVMTFGAGARAFARGAQWQHAVCLLDEAAKFEVQLNEIVCSSIISACDEGQEWEQALVVLAGMIQAGPRPNLVAYNAAVSACAHSRHWRAALEVFSALQHQCQPDSVSFTTVLTAYECASKWAEASNCFSFMETLGISSGTAERTIVLAAGSASRRWEEALHCVQRPINMRHSLPTCNAAIAACGQGHSWSSSARFLEELHRQGEADEFTRGAMVNSCGVSDEWQLSIHFLHQNHGNHGAQKKRGADAVSVNAAISACEGRNTWQLSIEMLATLPQQRLDTTILAVNSGISAFSWSRQWEDAVELLSRSVHGKLDATEVTWNALAVVAYKSLQWQFCCWLLNKMVECQQPPDVLALEAALGACERSGVERHAAALLEDLAVEAEALCG</sequence>
<evidence type="ECO:0000313" key="3">
    <source>
        <dbReference type="EMBL" id="CAL4788945.1"/>
    </source>
</evidence>
<evidence type="ECO:0000313" key="4">
    <source>
        <dbReference type="Proteomes" id="UP001152797"/>
    </source>
</evidence>
<dbReference type="PANTHER" id="PTHR47447:SF17">
    <property type="entry name" value="OS12G0638900 PROTEIN"/>
    <property type="match status" value="1"/>
</dbReference>
<dbReference type="Proteomes" id="UP001152797">
    <property type="component" value="Unassembled WGS sequence"/>
</dbReference>
<dbReference type="AlphaFoldDB" id="A0A9P1D3A6"/>
<name>A0A9P1D3A6_9DINO</name>
<keyword evidence="1" id="KW-0677">Repeat</keyword>
<dbReference type="PANTHER" id="PTHR47447">
    <property type="entry name" value="OS03G0856100 PROTEIN"/>
    <property type="match status" value="1"/>
</dbReference>
<dbReference type="OrthoDB" id="185373at2759"/>
<dbReference type="Pfam" id="PF01535">
    <property type="entry name" value="PPR"/>
    <property type="match status" value="1"/>
</dbReference>
<accession>A0A9P1D3A6</accession>
<dbReference type="InterPro" id="IPR011990">
    <property type="entry name" value="TPR-like_helical_dom_sf"/>
</dbReference>
<dbReference type="EMBL" id="CAMXCT020002972">
    <property type="protein sequence ID" value="CAL1155008.1"/>
    <property type="molecule type" value="Genomic_DNA"/>
</dbReference>
<evidence type="ECO:0000313" key="2">
    <source>
        <dbReference type="EMBL" id="CAI4001633.1"/>
    </source>
</evidence>
<reference evidence="3 4" key="2">
    <citation type="submission" date="2024-05" db="EMBL/GenBank/DDBJ databases">
        <authorList>
            <person name="Chen Y."/>
            <person name="Shah S."/>
            <person name="Dougan E. K."/>
            <person name="Thang M."/>
            <person name="Chan C."/>
        </authorList>
    </citation>
    <scope>NUCLEOTIDE SEQUENCE [LARGE SCALE GENOMIC DNA]</scope>
</reference>
<protein>
    <submittedName>
        <fullName evidence="3">Pentatricopeptide repeat-containing protein, mitochondrial</fullName>
    </submittedName>
</protein>
<dbReference type="EMBL" id="CAMXCT030002972">
    <property type="protein sequence ID" value="CAL4788945.1"/>
    <property type="molecule type" value="Genomic_DNA"/>
</dbReference>
<dbReference type="Gene3D" id="1.25.40.10">
    <property type="entry name" value="Tetratricopeptide repeat domain"/>
    <property type="match status" value="4"/>
</dbReference>
<organism evidence="2">
    <name type="scientific">Cladocopium goreaui</name>
    <dbReference type="NCBI Taxonomy" id="2562237"/>
    <lineage>
        <taxon>Eukaryota</taxon>
        <taxon>Sar</taxon>
        <taxon>Alveolata</taxon>
        <taxon>Dinophyceae</taxon>
        <taxon>Suessiales</taxon>
        <taxon>Symbiodiniaceae</taxon>
        <taxon>Cladocopium</taxon>
    </lineage>
</organism>
<dbReference type="InterPro" id="IPR002885">
    <property type="entry name" value="PPR_rpt"/>
</dbReference>
<reference evidence="2" key="1">
    <citation type="submission" date="2022-10" db="EMBL/GenBank/DDBJ databases">
        <authorList>
            <person name="Chen Y."/>
            <person name="Dougan E. K."/>
            <person name="Chan C."/>
            <person name="Rhodes N."/>
            <person name="Thang M."/>
        </authorList>
    </citation>
    <scope>NUCLEOTIDE SEQUENCE</scope>
</reference>
<proteinExistence type="predicted"/>